<evidence type="ECO:0000313" key="3">
    <source>
        <dbReference type="Proteomes" id="UP000314982"/>
    </source>
</evidence>
<dbReference type="GeneTree" id="ENSGT00390000011270"/>
<dbReference type="Gene3D" id="1.20.5.190">
    <property type="match status" value="2"/>
</dbReference>
<name>A0A4W5MGA6_9TELE</name>
<dbReference type="AlphaFoldDB" id="A0A4W5MGA6"/>
<dbReference type="PROSITE" id="PS50096">
    <property type="entry name" value="IQ"/>
    <property type="match status" value="3"/>
</dbReference>
<feature type="compositionally biased region" description="Polar residues" evidence="1">
    <location>
        <begin position="291"/>
        <end position="300"/>
    </location>
</feature>
<dbReference type="SMART" id="SM00015">
    <property type="entry name" value="IQ"/>
    <property type="match status" value="3"/>
</dbReference>
<feature type="region of interest" description="Disordered" evidence="1">
    <location>
        <begin position="276"/>
        <end position="301"/>
    </location>
</feature>
<dbReference type="Proteomes" id="UP000314982">
    <property type="component" value="Unassembled WGS sequence"/>
</dbReference>
<dbReference type="Pfam" id="PF00612">
    <property type="entry name" value="IQ"/>
    <property type="match status" value="2"/>
</dbReference>
<reference evidence="2" key="2">
    <citation type="submission" date="2025-08" db="UniProtKB">
        <authorList>
            <consortium name="Ensembl"/>
        </authorList>
    </citation>
    <scope>IDENTIFICATION</scope>
</reference>
<evidence type="ECO:0000256" key="1">
    <source>
        <dbReference type="SAM" id="MobiDB-lite"/>
    </source>
</evidence>
<dbReference type="Ensembl" id="ENSHHUT00000038933.1">
    <property type="protein sequence ID" value="ENSHHUP00000037442.1"/>
    <property type="gene ID" value="ENSHHUG00000023452.1"/>
</dbReference>
<sequence>MHTRQRPLVIHWSTNACPVFIQPSYLTSWLLTRREKQVDKQPGAHNVPTDMRRANEKGNGCVSFVVRETCQLLCLGPESMARLVRLQKEIERIKEEYFTRNRIAEENRQRENEAAIQIQSWFRGCQVRAYLGHLHRKATIIQKIWRGFTARAHFRQMVKAAYFIMKMNFYHEMSVRIQQRWRGYYVRKYIHNYYARKRYMEGLARKNKQIRRDLEEFSEFQRRERERLAMEREEQEKTVQAQRMHFLLSTKQCPGVFNSPFRPGPDEMELRLRRTKPLPPRTFPGDRASLLGNTSPSTPSFPGVPRAFGAKPLPPIPSKKPQGPFREPAEVWAQRQRGLEPSLRVQTSIADLEQAQDQLRSEEWRNRTMETMFQPFSKAHQNRSYERMLHTSSSFQPVPYGTKYFKEEHQENLQGKQPFKTVFTTCHVFDKFGRLYSNAGKIV</sequence>
<dbReference type="InterPro" id="IPR000048">
    <property type="entry name" value="IQ_motif_EF-hand-BS"/>
</dbReference>
<dbReference type="SUPFAM" id="SSF52540">
    <property type="entry name" value="P-loop containing nucleoside triphosphate hydrolases"/>
    <property type="match status" value="1"/>
</dbReference>
<accession>A0A4W5MGA6</accession>
<organism evidence="2 3">
    <name type="scientific">Hucho hucho</name>
    <name type="common">huchen</name>
    <dbReference type="NCBI Taxonomy" id="62062"/>
    <lineage>
        <taxon>Eukaryota</taxon>
        <taxon>Metazoa</taxon>
        <taxon>Chordata</taxon>
        <taxon>Craniata</taxon>
        <taxon>Vertebrata</taxon>
        <taxon>Euteleostomi</taxon>
        <taxon>Actinopterygii</taxon>
        <taxon>Neopterygii</taxon>
        <taxon>Teleostei</taxon>
        <taxon>Protacanthopterygii</taxon>
        <taxon>Salmoniformes</taxon>
        <taxon>Salmonidae</taxon>
        <taxon>Salmoninae</taxon>
        <taxon>Hucho</taxon>
    </lineage>
</organism>
<keyword evidence="3" id="KW-1185">Reference proteome</keyword>
<reference evidence="2" key="3">
    <citation type="submission" date="2025-09" db="UniProtKB">
        <authorList>
            <consortium name="Ensembl"/>
        </authorList>
    </citation>
    <scope>IDENTIFICATION</scope>
</reference>
<proteinExistence type="predicted"/>
<reference evidence="3" key="1">
    <citation type="submission" date="2018-06" db="EMBL/GenBank/DDBJ databases">
        <title>Genome assembly of Danube salmon.</title>
        <authorList>
            <person name="Macqueen D.J."/>
            <person name="Gundappa M.K."/>
        </authorList>
    </citation>
    <scope>NUCLEOTIDE SEQUENCE [LARGE SCALE GENOMIC DNA]</scope>
</reference>
<evidence type="ECO:0000313" key="2">
    <source>
        <dbReference type="Ensembl" id="ENSHHUP00000037442.1"/>
    </source>
</evidence>
<protein>
    <submittedName>
        <fullName evidence="2">Spermatogenesis associated 17</fullName>
    </submittedName>
</protein>
<dbReference type="InterPro" id="IPR027417">
    <property type="entry name" value="P-loop_NTPase"/>
</dbReference>
<dbReference type="STRING" id="62062.ENSHHUP00000037442"/>